<evidence type="ECO:0000313" key="2">
    <source>
        <dbReference type="Proteomes" id="UP000641206"/>
    </source>
</evidence>
<protein>
    <submittedName>
        <fullName evidence="1">Uncharacterized protein</fullName>
    </submittedName>
</protein>
<organism evidence="1 2">
    <name type="scientific">Oceanobacillus neutriphilus</name>
    <dbReference type="NCBI Taxonomy" id="531815"/>
    <lineage>
        <taxon>Bacteria</taxon>
        <taxon>Bacillati</taxon>
        <taxon>Bacillota</taxon>
        <taxon>Bacilli</taxon>
        <taxon>Bacillales</taxon>
        <taxon>Bacillaceae</taxon>
        <taxon>Oceanobacillus</taxon>
    </lineage>
</organism>
<sequence>MAIATDMEQIVIEGILHAMSITNKDVVDDFEEAISKSNKNGLYASVWARRSDDLEAQFSKFDEIEVFHIKRTSLWQIDPVFDRSNGVLYLLFSANNLSQVRKKYMKKGESSHYSVSFLLKNIGLLPMDNEQLEFIPIANEEIEELNLKRQKDIEKMIGKDASNIKNVKMVSVTYHEDEAIAALLQEYTSDFLLSSERDISDLLDTQYFGDNIMSDDTSDSVESRQSLVTLKDINKTIDD</sequence>
<reference evidence="2" key="1">
    <citation type="journal article" date="2019" name="Int. J. Syst. Evol. Microbiol.">
        <title>The Global Catalogue of Microorganisms (GCM) 10K type strain sequencing project: providing services to taxonomists for standard genome sequencing and annotation.</title>
        <authorList>
            <consortium name="The Broad Institute Genomics Platform"/>
            <consortium name="The Broad Institute Genome Sequencing Center for Infectious Disease"/>
            <person name="Wu L."/>
            <person name="Ma J."/>
        </authorList>
    </citation>
    <scope>NUCLEOTIDE SEQUENCE [LARGE SCALE GENOMIC DNA]</scope>
    <source>
        <strain evidence="2">CGMCC 1.7693</strain>
    </source>
</reference>
<dbReference type="Proteomes" id="UP000641206">
    <property type="component" value="Unassembled WGS sequence"/>
</dbReference>
<accession>A0ABQ2NRH3</accession>
<gene>
    <name evidence="1" type="ORF">GCM10011346_10440</name>
</gene>
<evidence type="ECO:0000313" key="1">
    <source>
        <dbReference type="EMBL" id="GGP08777.1"/>
    </source>
</evidence>
<name>A0ABQ2NRH3_9BACI</name>
<dbReference type="RefSeq" id="WP_188733404.1">
    <property type="nucleotide sequence ID" value="NZ_BMLW01000002.1"/>
</dbReference>
<dbReference type="Pfam" id="PF19448">
    <property type="entry name" value="DUF5986"/>
    <property type="match status" value="1"/>
</dbReference>
<comment type="caution">
    <text evidence="1">The sequence shown here is derived from an EMBL/GenBank/DDBJ whole genome shotgun (WGS) entry which is preliminary data.</text>
</comment>
<dbReference type="EMBL" id="BMLW01000002">
    <property type="protein sequence ID" value="GGP08777.1"/>
    <property type="molecule type" value="Genomic_DNA"/>
</dbReference>
<dbReference type="InterPro" id="IPR046028">
    <property type="entry name" value="DUF5986"/>
</dbReference>
<keyword evidence="2" id="KW-1185">Reference proteome</keyword>
<proteinExistence type="predicted"/>